<dbReference type="AlphaFoldDB" id="A0A0U2WD44"/>
<organism evidence="3 4">
    <name type="scientific">Paenibacillus naphthalenovorans</name>
    <dbReference type="NCBI Taxonomy" id="162209"/>
    <lineage>
        <taxon>Bacteria</taxon>
        <taxon>Bacillati</taxon>
        <taxon>Bacillota</taxon>
        <taxon>Bacilli</taxon>
        <taxon>Bacillales</taxon>
        <taxon>Paenibacillaceae</taxon>
        <taxon>Paenibacillus</taxon>
    </lineage>
</organism>
<evidence type="ECO:0000256" key="1">
    <source>
        <dbReference type="SAM" id="SignalP"/>
    </source>
</evidence>
<dbReference type="PROSITE" id="PS51272">
    <property type="entry name" value="SLH"/>
    <property type="match status" value="1"/>
</dbReference>
<dbReference type="PATRIC" id="fig|162209.4.peg.5450"/>
<proteinExistence type="predicted"/>
<gene>
    <name evidence="3" type="ORF">IJ22_51540</name>
</gene>
<dbReference type="KEGG" id="pnp:IJ22_51540"/>
<accession>A0A0U2WD44</accession>
<reference evidence="3 4" key="2">
    <citation type="journal article" date="2016" name="Genome Announc.">
        <title>Complete Genome Sequences of Two Interactive Moderate Thermophiles, Paenibacillus napthalenovorans 32O-Y and Paenibacillus sp. 32O-W.</title>
        <authorList>
            <person name="Butler R.R.III."/>
            <person name="Wang J."/>
            <person name="Stark B.C."/>
            <person name="Pombert J.F."/>
        </authorList>
    </citation>
    <scope>NUCLEOTIDE SEQUENCE [LARGE SCALE GENOMIC DNA]</scope>
    <source>
        <strain evidence="3 4">32O-Y</strain>
    </source>
</reference>
<feature type="signal peptide" evidence="1">
    <location>
        <begin position="1"/>
        <end position="27"/>
    </location>
</feature>
<dbReference type="EMBL" id="CP013652">
    <property type="protein sequence ID" value="ALS25413.1"/>
    <property type="molecule type" value="Genomic_DNA"/>
</dbReference>
<keyword evidence="1" id="KW-0732">Signal</keyword>
<dbReference type="RefSeq" id="WP_062410765.1">
    <property type="nucleotide sequence ID" value="NZ_CP013652.1"/>
</dbReference>
<reference evidence="4" key="1">
    <citation type="submission" date="2015-12" db="EMBL/GenBank/DDBJ databases">
        <title>Complete genome sequences of two moderately thermophilic Paenibacillus species.</title>
        <authorList>
            <person name="Butler R.III."/>
            <person name="Wang J."/>
            <person name="Stark B.C."/>
            <person name="Pombert J.-F."/>
        </authorList>
    </citation>
    <scope>NUCLEOTIDE SEQUENCE [LARGE SCALE GENOMIC DNA]</scope>
    <source>
        <strain evidence="4">32O-Y</strain>
    </source>
</reference>
<evidence type="ECO:0000313" key="3">
    <source>
        <dbReference type="EMBL" id="ALS25413.1"/>
    </source>
</evidence>
<evidence type="ECO:0000313" key="4">
    <source>
        <dbReference type="Proteomes" id="UP000061660"/>
    </source>
</evidence>
<dbReference type="STRING" id="162209.IJ22_51540"/>
<evidence type="ECO:0000259" key="2">
    <source>
        <dbReference type="PROSITE" id="PS51272"/>
    </source>
</evidence>
<dbReference type="Pfam" id="PF00395">
    <property type="entry name" value="SLH"/>
    <property type="match status" value="1"/>
</dbReference>
<dbReference type="InterPro" id="IPR001119">
    <property type="entry name" value="SLH_dom"/>
</dbReference>
<dbReference type="OrthoDB" id="1706086at2"/>
<keyword evidence="4" id="KW-1185">Reference proteome</keyword>
<dbReference type="Proteomes" id="UP000061660">
    <property type="component" value="Chromosome"/>
</dbReference>
<name>A0A0U2WD44_9BACL</name>
<feature type="chain" id="PRO_5006833485" evidence="1">
    <location>
        <begin position="28"/>
        <end position="1036"/>
    </location>
</feature>
<feature type="domain" description="SLH" evidence="2">
    <location>
        <begin position="111"/>
        <end position="174"/>
    </location>
</feature>
<protein>
    <submittedName>
        <fullName evidence="3">SLH domain-containing protein</fullName>
    </submittedName>
</protein>
<sequence length="1036" mass="111253" precursor="true">MYKSLSVFTMASTIAMSLVYPMALANAASPSDTSSGYSHPQVKTSEHFKDLDSIEADTRKIVDFMLAQGYVEGMSDYHFGLADRLTRVQAAKIATKLFGIPVDSSVQKSTFTDVSAQSPEHAWGIPYIEAAKQASLIEGVDQARFDPDGSITLGQLAAILVRGLGIKAAPTGPNEAWYTGYMQAAQTQGIDFGGKAGDEAATREDFIKASYQAHQAYQLQLNAAKAGKVSVVSAEATDYNKVKVQLNRQVDPDTATLVLTKDGVEVAATVAYTEGHPSAVLTLKEGKLTAGRYKVTLGGLREEDVEQIEAEFTADNETVTSIEFVTESEMLAKSRYASIRLKAINQYGQKASFSPASFSYTVNDSSALHPRLDKTPDGDLRLTLDTLTYHLNSRSTLIQVNLRHNDTNIAVQKSFTIGAEPVVTTLKAGEVSYSDSRTAIKTKGQKAVFDLIPYDQYGNVLGFNALREALQAGQGTANLKDAVSLHFHPGTANFRYDIVDERGDDTIQAHVTLIEDILLAADYTASVYVQGGSASVTIAVQAYAKAVSIEFGDMNKVIANGDTNVYIPVTAYDESGAKLSLEDLTSDAFADRVRITVIGAQADRRDGSLGTGAVIEKAGKNKGSIWLTSITAPANGKIRLTADIMDQGKTASFFREYAVQNARIPAGFKEVKAPASEIVPGSYTKFTYTVVDQYGEELDAANNVAMGKIVASGGDVYSIRLDPGSTFTDTVTETTYGLTLDKDPAKGHANRPAFEYTGAEFETFNDGFRFYAPPGQEGGSYTFSAQLLKNGTEISRATRTVQIKRTNDLTYSLDAVPALYRPGSIVPAAYQDAHLDPAQSLFARKLSFTIKNARGEQIYFVNGFSQSAAASDTQIVKTAVKNGNVYVLGSKAGKTNISVVYTTVKNEQKIANVEVNVKDDPLSVSSFTADNETAVLTLPSGGSVTENVYTLMGLSFKDNYGIGYKGSNTVNYNYAFGNSFGVDYIKPMNPGAPLGTVSIDAEGRVTVTGNVGRFDLIAYKGSSAEVRTRVTVVTAP</sequence>